<dbReference type="PATRIC" id="fig|1006576.9.peg.152"/>
<dbReference type="SUPFAM" id="SSF50447">
    <property type="entry name" value="Translation proteins"/>
    <property type="match status" value="1"/>
</dbReference>
<evidence type="ECO:0000313" key="11">
    <source>
        <dbReference type="Proteomes" id="UP000032809"/>
    </source>
</evidence>
<dbReference type="PANTHER" id="PTHR11229:SF16">
    <property type="entry name" value="LARGE RIBOSOMAL SUBUNIT PROTEIN UL3C"/>
    <property type="match status" value="1"/>
</dbReference>
<protein>
    <recommendedName>
        <fullName evidence="6 7">Large ribosomal subunit protein uL3</fullName>
    </recommendedName>
</protein>
<evidence type="ECO:0000256" key="1">
    <source>
        <dbReference type="ARBA" id="ARBA00006540"/>
    </source>
</evidence>
<evidence type="ECO:0000256" key="5">
    <source>
        <dbReference type="ARBA" id="ARBA00023274"/>
    </source>
</evidence>
<dbReference type="EMBL" id="LN824141">
    <property type="protein sequence ID" value="CEP77488.1"/>
    <property type="molecule type" value="Genomic_DNA"/>
</dbReference>
<proteinExistence type="inferred from homology"/>
<keyword evidence="11" id="KW-1185">Reference proteome</keyword>
<keyword evidence="5 7" id="KW-0687">Ribonucleoprotein</keyword>
<evidence type="ECO:0000256" key="6">
    <source>
        <dbReference type="ARBA" id="ARBA00035243"/>
    </source>
</evidence>
<organism evidence="10 11">
    <name type="scientific">Defluviitoga tunisiensis</name>
    <dbReference type="NCBI Taxonomy" id="1006576"/>
    <lineage>
        <taxon>Bacteria</taxon>
        <taxon>Thermotogati</taxon>
        <taxon>Thermotogota</taxon>
        <taxon>Thermotogae</taxon>
        <taxon>Petrotogales</taxon>
        <taxon>Petrotogaceae</taxon>
        <taxon>Defluviitoga</taxon>
    </lineage>
</organism>
<evidence type="ECO:0000256" key="9">
    <source>
        <dbReference type="RuleBase" id="RU003906"/>
    </source>
</evidence>
<dbReference type="STRING" id="1006576.DTL3_0157"/>
<dbReference type="FunFam" id="2.40.30.10:FF:000004">
    <property type="entry name" value="50S ribosomal protein L3"/>
    <property type="match status" value="1"/>
</dbReference>
<name>A0A0C7NVJ2_DEFTU</name>
<dbReference type="OrthoDB" id="9806135at2"/>
<keyword evidence="3 7" id="KW-0694">RNA-binding</keyword>
<evidence type="ECO:0000256" key="2">
    <source>
        <dbReference type="ARBA" id="ARBA00022730"/>
    </source>
</evidence>
<comment type="subunit">
    <text evidence="7 9">Part of the 50S ribosomal subunit. Forms a cluster with proteins L14 and L19.</text>
</comment>
<dbReference type="PROSITE" id="PS00474">
    <property type="entry name" value="RIBOSOMAL_L3"/>
    <property type="match status" value="1"/>
</dbReference>
<dbReference type="FunFam" id="3.30.160.810:FF:000001">
    <property type="entry name" value="50S ribosomal protein L3"/>
    <property type="match status" value="1"/>
</dbReference>
<dbReference type="Gene3D" id="2.40.30.10">
    <property type="entry name" value="Translation factors"/>
    <property type="match status" value="1"/>
</dbReference>
<gene>
    <name evidence="7 10" type="primary">rplC</name>
    <name evidence="10" type="ORF">DTL3_0157</name>
</gene>
<comment type="similarity">
    <text evidence="1 7 8">Belongs to the universal ribosomal protein uL3 family.</text>
</comment>
<comment type="function">
    <text evidence="7 9">One of the primary rRNA binding proteins, it binds directly near the 3'-end of the 23S rRNA, where it nucleates assembly of the 50S subunit.</text>
</comment>
<evidence type="ECO:0000256" key="4">
    <source>
        <dbReference type="ARBA" id="ARBA00022980"/>
    </source>
</evidence>
<dbReference type="GO" id="GO:0019843">
    <property type="term" value="F:rRNA binding"/>
    <property type="evidence" value="ECO:0007669"/>
    <property type="project" value="UniProtKB-UniRule"/>
</dbReference>
<dbReference type="NCBIfam" id="TIGR03625">
    <property type="entry name" value="L3_bact"/>
    <property type="match status" value="1"/>
</dbReference>
<dbReference type="GO" id="GO:0006412">
    <property type="term" value="P:translation"/>
    <property type="evidence" value="ECO:0007669"/>
    <property type="project" value="UniProtKB-UniRule"/>
</dbReference>
<dbReference type="Pfam" id="PF00297">
    <property type="entry name" value="Ribosomal_L3"/>
    <property type="match status" value="1"/>
</dbReference>
<accession>A0A0C7NVJ2</accession>
<evidence type="ECO:0000256" key="7">
    <source>
        <dbReference type="HAMAP-Rule" id="MF_01325"/>
    </source>
</evidence>
<evidence type="ECO:0000256" key="3">
    <source>
        <dbReference type="ARBA" id="ARBA00022884"/>
    </source>
</evidence>
<dbReference type="InterPro" id="IPR019926">
    <property type="entry name" value="Ribosomal_uL3_CS"/>
</dbReference>
<evidence type="ECO:0000256" key="8">
    <source>
        <dbReference type="RuleBase" id="RU003905"/>
    </source>
</evidence>
<sequence>MKGILGKKIGMTRVFKDDKAIPVTIVQAGPCFVVQKKTLETDGYNAIQVGFETIPERKVNKPLNGHFKKANVKPFRYLKEFRVDNIDDYEIGQKIDVSIFTEGEKIDVVGTSKGKGYSGVMKRWNFGGGEVSHGSKFHRGLGSTGMNSYPAKVFKGKKMPGQYGNARVTIQNSEIVYVDPQNNLIAVKGGVPGARGGLVIIREAIKVKRPKMQ</sequence>
<keyword evidence="2 7" id="KW-0699">rRNA-binding</keyword>
<dbReference type="HAMAP" id="MF_01325_B">
    <property type="entry name" value="Ribosomal_uL3_B"/>
    <property type="match status" value="1"/>
</dbReference>
<dbReference type="PANTHER" id="PTHR11229">
    <property type="entry name" value="50S RIBOSOMAL PROTEIN L3"/>
    <property type="match status" value="1"/>
</dbReference>
<evidence type="ECO:0000313" key="10">
    <source>
        <dbReference type="EMBL" id="CEP77488.1"/>
    </source>
</evidence>
<dbReference type="InterPro" id="IPR000597">
    <property type="entry name" value="Ribosomal_uL3"/>
</dbReference>
<dbReference type="GO" id="GO:0022625">
    <property type="term" value="C:cytosolic large ribosomal subunit"/>
    <property type="evidence" value="ECO:0007669"/>
    <property type="project" value="TreeGrafter"/>
</dbReference>
<dbReference type="Proteomes" id="UP000032809">
    <property type="component" value="Chromosome I"/>
</dbReference>
<reference evidence="11" key="1">
    <citation type="submission" date="2014-11" db="EMBL/GenBank/DDBJ databases">
        <authorList>
            <person name="Wibberg D."/>
        </authorList>
    </citation>
    <scope>NUCLEOTIDE SEQUENCE [LARGE SCALE GENOMIC DNA]</scope>
    <source>
        <strain evidence="11">L3</strain>
    </source>
</reference>
<dbReference type="KEGG" id="dtn:DTL3_0157"/>
<dbReference type="GO" id="GO:0003735">
    <property type="term" value="F:structural constituent of ribosome"/>
    <property type="evidence" value="ECO:0007669"/>
    <property type="project" value="UniProtKB-UniRule"/>
</dbReference>
<dbReference type="HOGENOM" id="CLU_044142_4_1_0"/>
<keyword evidence="4 7" id="KW-0689">Ribosomal protein</keyword>
<dbReference type="InterPro" id="IPR019927">
    <property type="entry name" value="Ribosomal_uL3_bac/org-type"/>
</dbReference>
<dbReference type="RefSeq" id="WP_045087100.1">
    <property type="nucleotide sequence ID" value="NZ_LN824141.1"/>
</dbReference>
<dbReference type="Gene3D" id="3.30.160.810">
    <property type="match status" value="1"/>
</dbReference>
<dbReference type="AlphaFoldDB" id="A0A0C7NVJ2"/>
<dbReference type="InterPro" id="IPR009000">
    <property type="entry name" value="Transl_B-barrel_sf"/>
</dbReference>